<dbReference type="GO" id="GO:0012505">
    <property type="term" value="C:endomembrane system"/>
    <property type="evidence" value="ECO:0007669"/>
    <property type="project" value="UniProtKB-SubCell"/>
</dbReference>
<accession>A0A4U6BKQ3</accession>
<evidence type="ECO:0000313" key="9">
    <source>
        <dbReference type="EMBL" id="TKT70840.1"/>
    </source>
</evidence>
<keyword evidence="5" id="KW-1003">Cell membrane</keyword>
<proteinExistence type="inferred from homology"/>
<evidence type="ECO:0000256" key="6">
    <source>
        <dbReference type="ARBA" id="ARBA00022519"/>
    </source>
</evidence>
<dbReference type="PANTHER" id="PTHR30024">
    <property type="entry name" value="ALIPHATIC SULFONATES-BINDING PROTEIN-RELATED"/>
    <property type="match status" value="1"/>
</dbReference>
<dbReference type="PANTHER" id="PTHR30024:SF47">
    <property type="entry name" value="TAURINE-BINDING PERIPLASMIC PROTEIN"/>
    <property type="match status" value="1"/>
</dbReference>
<dbReference type="CDD" id="cd13553">
    <property type="entry name" value="PBP2_NrtA_CpmA_like"/>
    <property type="match status" value="1"/>
</dbReference>
<dbReference type="InterPro" id="IPR044527">
    <property type="entry name" value="NrtA/CpmA_ABC-bd_dom"/>
</dbReference>
<evidence type="ECO:0000313" key="10">
    <source>
        <dbReference type="Proteomes" id="UP000034832"/>
    </source>
</evidence>
<keyword evidence="6" id="KW-0997">Cell inner membrane</keyword>
<comment type="similarity">
    <text evidence="3">Belongs to the bacterial solute-binding protein SsuA/TauA family.</text>
</comment>
<sequence length="448" mass="48823">MDSRHFGDRTSGACACGGEHIDGFSCAGESANSEPLNSNDTVTSAVDQALIASLFPDRSTRRALLRGVGASVLLAAISDILPLGTIRALAQERAPLEKKNLNVGFLAITCATPLIIAQERGMFAKYGLNISLQKIPGIGLIRDKMVNGELDVSQQVMPVALATSAGVGGNVVPTKVLTILNQNGNSLVLAMKHKNNRDPRNWKGFRFAVPFEQSHQALQLRYYLAEAGLDPDQDVVYRVVPPPEYVANLRVGSIDGFFGGEPGGQRAVVEGVGFIHLLSKDIWSGHPCCSVTALDSWIKQYPNTFLAVFRAVVEAGLYSSAPENRSGLATILARPEYVNAPEGVIQQVMTGRYADGLGEVKSDPNRINFDPFPQYSMAVWLSVQMQRWNMLQGDIDHKRLAQNVMLAVDAQKIFAEQGVKLPEPAFRKENVLGKEFDSNEPDKYGRKR</sequence>
<keyword evidence="8" id="KW-0472">Membrane</keyword>
<name>A0A4U6BKQ3_9BRAD</name>
<dbReference type="Pfam" id="PF13379">
    <property type="entry name" value="NMT1_2"/>
    <property type="match status" value="1"/>
</dbReference>
<dbReference type="RefSeq" id="WP_046828531.1">
    <property type="nucleotide sequence ID" value="NZ_LBIA02000001.1"/>
</dbReference>
<gene>
    <name evidence="9" type="ORF">YH63_005125</name>
</gene>
<comment type="subcellular location">
    <subcellularLocation>
        <location evidence="1">Endomembrane system</location>
    </subcellularLocation>
    <subcellularLocation>
        <location evidence="2">Periplasm</location>
    </subcellularLocation>
</comment>
<evidence type="ECO:0000256" key="2">
    <source>
        <dbReference type="ARBA" id="ARBA00004418"/>
    </source>
</evidence>
<dbReference type="OrthoDB" id="570524at2"/>
<dbReference type="AlphaFoldDB" id="A0A4U6BKQ3"/>
<evidence type="ECO:0000256" key="8">
    <source>
        <dbReference type="ARBA" id="ARBA00023136"/>
    </source>
</evidence>
<comment type="caution">
    <text evidence="9">The sequence shown here is derived from an EMBL/GenBank/DDBJ whole genome shotgun (WGS) entry which is preliminary data.</text>
</comment>
<dbReference type="STRING" id="211460.YH63_13775"/>
<dbReference type="Proteomes" id="UP000034832">
    <property type="component" value="Unassembled WGS sequence"/>
</dbReference>
<dbReference type="EMBL" id="LBIA02000001">
    <property type="protein sequence ID" value="TKT70840.1"/>
    <property type="molecule type" value="Genomic_DNA"/>
</dbReference>
<evidence type="ECO:0000256" key="5">
    <source>
        <dbReference type="ARBA" id="ARBA00022475"/>
    </source>
</evidence>
<protein>
    <submittedName>
        <fullName evidence="9">ABC transporter substrate-binding protein</fullName>
    </submittedName>
</protein>
<keyword evidence="4" id="KW-0813">Transport</keyword>
<reference evidence="9" key="1">
    <citation type="submission" date="2019-04" db="EMBL/GenBank/DDBJ databases">
        <title>Whole genome sequencing of cave bacteria.</title>
        <authorList>
            <person name="Gan H.M."/>
            <person name="Barton H."/>
            <person name="Savka M.A."/>
        </authorList>
    </citation>
    <scope>NUCLEOTIDE SEQUENCE [LARGE SCALE GENOMIC DNA]</scope>
    <source>
        <strain evidence="9">LC387</strain>
    </source>
</reference>
<keyword evidence="7" id="KW-0732">Signal</keyword>
<dbReference type="GO" id="GO:0042597">
    <property type="term" value="C:periplasmic space"/>
    <property type="evidence" value="ECO:0007669"/>
    <property type="project" value="UniProtKB-SubCell"/>
</dbReference>
<dbReference type="Gene3D" id="3.40.190.10">
    <property type="entry name" value="Periplasmic binding protein-like II"/>
    <property type="match status" value="2"/>
</dbReference>
<dbReference type="SUPFAM" id="SSF53850">
    <property type="entry name" value="Periplasmic binding protein-like II"/>
    <property type="match status" value="1"/>
</dbReference>
<evidence type="ECO:0000256" key="1">
    <source>
        <dbReference type="ARBA" id="ARBA00004308"/>
    </source>
</evidence>
<evidence type="ECO:0000256" key="4">
    <source>
        <dbReference type="ARBA" id="ARBA00022448"/>
    </source>
</evidence>
<keyword evidence="10" id="KW-1185">Reference proteome</keyword>
<organism evidence="9 10">
    <name type="scientific">Afipia massiliensis</name>
    <dbReference type="NCBI Taxonomy" id="211460"/>
    <lineage>
        <taxon>Bacteria</taxon>
        <taxon>Pseudomonadati</taxon>
        <taxon>Pseudomonadota</taxon>
        <taxon>Alphaproteobacteria</taxon>
        <taxon>Hyphomicrobiales</taxon>
        <taxon>Nitrobacteraceae</taxon>
        <taxon>Afipia</taxon>
    </lineage>
</organism>
<evidence type="ECO:0000256" key="3">
    <source>
        <dbReference type="ARBA" id="ARBA00010742"/>
    </source>
</evidence>
<evidence type="ECO:0000256" key="7">
    <source>
        <dbReference type="ARBA" id="ARBA00022729"/>
    </source>
</evidence>